<proteinExistence type="predicted"/>
<sequence>MQIYQSRNRTGDVISLNILNGQVDDRIMRLLLTQGIEIEFVAIENQAVQLIIRAPRGMWIVEEIESRPPSVYE</sequence>
<organism evidence="1 2">
    <name type="scientific">Pseudomonas nitroreducens</name>
    <dbReference type="NCBI Taxonomy" id="46680"/>
    <lineage>
        <taxon>Bacteria</taxon>
        <taxon>Pseudomonadati</taxon>
        <taxon>Pseudomonadota</taxon>
        <taxon>Gammaproteobacteria</taxon>
        <taxon>Pseudomonadales</taxon>
        <taxon>Pseudomonadaceae</taxon>
        <taxon>Pseudomonas</taxon>
    </lineage>
</organism>
<dbReference type="InterPro" id="IPR036107">
    <property type="entry name" value="CsrA_sf"/>
</dbReference>
<accession>A0A7W7P567</accession>
<protein>
    <submittedName>
        <fullName evidence="1">SRNA-binding carbon storage regulator CsrA</fullName>
    </submittedName>
</protein>
<dbReference type="GO" id="GO:0003723">
    <property type="term" value="F:RNA binding"/>
    <property type="evidence" value="ECO:0007669"/>
    <property type="project" value="InterPro"/>
</dbReference>
<evidence type="ECO:0000313" key="1">
    <source>
        <dbReference type="EMBL" id="MBB4867634.1"/>
    </source>
</evidence>
<reference evidence="1 2" key="1">
    <citation type="submission" date="2020-08" db="EMBL/GenBank/DDBJ databases">
        <title>Functional genomics of gut bacteria from endangered species of beetles.</title>
        <authorList>
            <person name="Carlos-Shanley C."/>
        </authorList>
    </citation>
    <scope>NUCLEOTIDE SEQUENCE [LARGE SCALE GENOMIC DNA]</scope>
    <source>
        <strain evidence="1 2">S00179</strain>
    </source>
</reference>
<gene>
    <name evidence="1" type="ORF">HNP46_006553</name>
</gene>
<dbReference type="GO" id="GO:0006402">
    <property type="term" value="P:mRNA catabolic process"/>
    <property type="evidence" value="ECO:0007669"/>
    <property type="project" value="InterPro"/>
</dbReference>
<dbReference type="Proteomes" id="UP000566995">
    <property type="component" value="Unassembled WGS sequence"/>
</dbReference>
<comment type="caution">
    <text evidence="1">The sequence shown here is derived from an EMBL/GenBank/DDBJ whole genome shotgun (WGS) entry which is preliminary data.</text>
</comment>
<dbReference type="RefSeq" id="WP_184597371.1">
    <property type="nucleotide sequence ID" value="NZ_JACHLI010000044.1"/>
</dbReference>
<dbReference type="EMBL" id="JACHLI010000044">
    <property type="protein sequence ID" value="MBB4867634.1"/>
    <property type="molecule type" value="Genomic_DNA"/>
</dbReference>
<dbReference type="AlphaFoldDB" id="A0A7W7P567"/>
<name>A0A7W7P567_PSENT</name>
<dbReference type="GO" id="GO:0006109">
    <property type="term" value="P:regulation of carbohydrate metabolic process"/>
    <property type="evidence" value="ECO:0007669"/>
    <property type="project" value="InterPro"/>
</dbReference>
<dbReference type="Gene3D" id="2.60.40.4380">
    <property type="entry name" value="Translational regulator CsrA"/>
    <property type="match status" value="1"/>
</dbReference>
<evidence type="ECO:0000313" key="2">
    <source>
        <dbReference type="Proteomes" id="UP000566995"/>
    </source>
</evidence>